<name>A0A2N0UNS6_9FIRM</name>
<reference evidence="1" key="1">
    <citation type="journal article" date="2018" name="Environ. Microbiol.">
        <title>Sporulation capability and amylosome conservation among diverse human colonic and rumen isolates of the keystone starch-degrader Ruminococcus bromii.</title>
        <authorList>
            <person name="Mukhopadhya I."/>
            <person name="Morais S."/>
            <person name="Laverde-Gomez J."/>
            <person name="Sheridan P.O."/>
            <person name="Walker A.W."/>
            <person name="Kelly W."/>
            <person name="Klieve A.V."/>
            <person name="Ouwerkerk D."/>
            <person name="Duncan S.H."/>
            <person name="Louis P."/>
            <person name="Koropatkin N."/>
            <person name="Cockburn D."/>
            <person name="Kibler R."/>
            <person name="Cooper P.J."/>
            <person name="Sandoval C."/>
            <person name="Crost E."/>
            <person name="Juge N."/>
            <person name="Bayer E.A."/>
            <person name="Flint H.J."/>
        </authorList>
    </citation>
    <scope>NUCLEOTIDE SEQUENCE [LARGE SCALE GENOMIC DNA]</scope>
    <source>
        <strain evidence="1">ATCC 27255</strain>
    </source>
</reference>
<evidence type="ECO:0000313" key="1">
    <source>
        <dbReference type="EMBL" id="PKD28652.1"/>
    </source>
</evidence>
<proteinExistence type="predicted"/>
<dbReference type="Proteomes" id="UP000233425">
    <property type="component" value="Unassembled WGS sequence"/>
</dbReference>
<organism evidence="1 2">
    <name type="scientific">Ruminococcus bromii</name>
    <dbReference type="NCBI Taxonomy" id="40518"/>
    <lineage>
        <taxon>Bacteria</taxon>
        <taxon>Bacillati</taxon>
        <taxon>Bacillota</taxon>
        <taxon>Clostridia</taxon>
        <taxon>Eubacteriales</taxon>
        <taxon>Oscillospiraceae</taxon>
        <taxon>Ruminococcus</taxon>
    </lineage>
</organism>
<keyword evidence="2" id="KW-1185">Reference proteome</keyword>
<protein>
    <submittedName>
        <fullName evidence="1">Uncharacterized protein</fullName>
    </submittedName>
</protein>
<dbReference type="AlphaFoldDB" id="A0A2N0UNS6"/>
<accession>A0A2N0UNS6</accession>
<evidence type="ECO:0000313" key="2">
    <source>
        <dbReference type="Proteomes" id="UP000233425"/>
    </source>
</evidence>
<sequence length="130" mass="14979">MIIFIAVLFLYLSYGFYLSLKINNIISNALNNEVYDSKMSSCISKENYDYINPIQPKLEEGHDNLSKDVEHSFSIVFPFINSVSYNYTYTVTDADNGEVLYSSMDSKMKLTVTYGMFSIFIQDTEEIYST</sequence>
<comment type="caution">
    <text evidence="1">The sequence shown here is derived from an EMBL/GenBank/DDBJ whole genome shotgun (WGS) entry which is preliminary data.</text>
</comment>
<gene>
    <name evidence="1" type="ORF">RBATCC27255_01216</name>
</gene>
<dbReference type="EMBL" id="NNSR01000058">
    <property type="protein sequence ID" value="PKD28652.1"/>
    <property type="molecule type" value="Genomic_DNA"/>
</dbReference>